<dbReference type="Proteomes" id="UP000193986">
    <property type="component" value="Unassembled WGS sequence"/>
</dbReference>
<keyword evidence="1" id="KW-0175">Coiled coil</keyword>
<sequence length="368" mass="39478">MLLANYASDSEGSDSESGPSKPSVAPIPKPQQPAVAASAPKAKKRTGPVKITLDLPKASAKDKGEDYDNQGDLNDDNDEHDEDRSAKKPKLASKGKGSSALVGMLPPPKRKLPASATGRGNSGLVVNKAMATTSKPVPVPPTAPVDDGDDDDDDDDTPAKPGMLLPSSIARNQAKSRAAAEPEIDLFGLSSSSTPPPKPPTSTLKPPSSISITSAPAVSDYVPPPPTATDPYPGYYQLPSGQWAAYDPEYYLSFFPAESGSAEQTEDGRVGRHWDEFNSKGADMVEIDVGKDLEEARKEEERQKRLVKPGMPGDEYEYKPLGQIKGVAAQRHQLTSLLHNAYSQREELEDRIAQNKKNMRLAGQKYGF</sequence>
<dbReference type="Pfam" id="PF10253">
    <property type="entry name" value="PRCC"/>
    <property type="match status" value="1"/>
</dbReference>
<dbReference type="InParanoid" id="A0A1Y2AXL7"/>
<feature type="region of interest" description="Disordered" evidence="2">
    <location>
        <begin position="1"/>
        <end position="226"/>
    </location>
</feature>
<dbReference type="OrthoDB" id="2555634at2759"/>
<name>A0A1Y2AXL7_9TREE</name>
<comment type="caution">
    <text evidence="3">The sequence shown here is derived from an EMBL/GenBank/DDBJ whole genome shotgun (WGS) entry which is preliminary data.</text>
</comment>
<dbReference type="PANTHER" id="PTHR13621">
    <property type="entry name" value="PROLINE-RICH PROTEIN PRCC"/>
    <property type="match status" value="1"/>
</dbReference>
<dbReference type="STRING" id="71784.A0A1Y2AXL7"/>
<feature type="compositionally biased region" description="Low complexity" evidence="2">
    <location>
        <begin position="201"/>
        <end position="221"/>
    </location>
</feature>
<feature type="compositionally biased region" description="Acidic residues" evidence="2">
    <location>
        <begin position="67"/>
        <end position="81"/>
    </location>
</feature>
<dbReference type="EMBL" id="MCFC01000039">
    <property type="protein sequence ID" value="ORY27333.1"/>
    <property type="molecule type" value="Genomic_DNA"/>
</dbReference>
<evidence type="ECO:0000313" key="3">
    <source>
        <dbReference type="EMBL" id="ORY27333.1"/>
    </source>
</evidence>
<protein>
    <submittedName>
        <fullName evidence="3">Mitotic checkpoint regulator, MAD2B-interacting-domain-containing protein</fullName>
    </submittedName>
</protein>
<dbReference type="InterPro" id="IPR018800">
    <property type="entry name" value="PRCC"/>
</dbReference>
<dbReference type="PANTHER" id="PTHR13621:SF2">
    <property type="entry name" value="PROLINE-RICH PROTEIN PRCC"/>
    <property type="match status" value="1"/>
</dbReference>
<organism evidence="3 4">
    <name type="scientific">Naematelia encephala</name>
    <dbReference type="NCBI Taxonomy" id="71784"/>
    <lineage>
        <taxon>Eukaryota</taxon>
        <taxon>Fungi</taxon>
        <taxon>Dikarya</taxon>
        <taxon>Basidiomycota</taxon>
        <taxon>Agaricomycotina</taxon>
        <taxon>Tremellomycetes</taxon>
        <taxon>Tremellales</taxon>
        <taxon>Naemateliaceae</taxon>
        <taxon>Naematelia</taxon>
    </lineage>
</organism>
<reference evidence="3 4" key="1">
    <citation type="submission" date="2016-07" db="EMBL/GenBank/DDBJ databases">
        <title>Pervasive Adenine N6-methylation of Active Genes in Fungi.</title>
        <authorList>
            <consortium name="DOE Joint Genome Institute"/>
            <person name="Mondo S.J."/>
            <person name="Dannebaum R.O."/>
            <person name="Kuo R.C."/>
            <person name="Labutti K."/>
            <person name="Haridas S."/>
            <person name="Kuo A."/>
            <person name="Salamov A."/>
            <person name="Ahrendt S.R."/>
            <person name="Lipzen A."/>
            <person name="Sullivan W."/>
            <person name="Andreopoulos W.B."/>
            <person name="Clum A."/>
            <person name="Lindquist E."/>
            <person name="Daum C."/>
            <person name="Ramamoorthy G.K."/>
            <person name="Gryganskyi A."/>
            <person name="Culley D."/>
            <person name="Magnuson J.K."/>
            <person name="James T.Y."/>
            <person name="O'Malley M.A."/>
            <person name="Stajich J.E."/>
            <person name="Spatafora J.W."/>
            <person name="Visel A."/>
            <person name="Grigoriev I.V."/>
        </authorList>
    </citation>
    <scope>NUCLEOTIDE SEQUENCE [LARGE SCALE GENOMIC DNA]</scope>
    <source>
        <strain evidence="3 4">68-887.2</strain>
    </source>
</reference>
<proteinExistence type="predicted"/>
<gene>
    <name evidence="3" type="ORF">BCR39DRAFT_538377</name>
</gene>
<keyword evidence="4" id="KW-1185">Reference proteome</keyword>
<evidence type="ECO:0000256" key="2">
    <source>
        <dbReference type="SAM" id="MobiDB-lite"/>
    </source>
</evidence>
<evidence type="ECO:0000256" key="1">
    <source>
        <dbReference type="SAM" id="Coils"/>
    </source>
</evidence>
<evidence type="ECO:0000313" key="4">
    <source>
        <dbReference type="Proteomes" id="UP000193986"/>
    </source>
</evidence>
<feature type="coiled-coil region" evidence="1">
    <location>
        <begin position="331"/>
        <end position="365"/>
    </location>
</feature>
<feature type="compositionally biased region" description="Acidic residues" evidence="2">
    <location>
        <begin position="146"/>
        <end position="156"/>
    </location>
</feature>
<dbReference type="GO" id="GO:0005634">
    <property type="term" value="C:nucleus"/>
    <property type="evidence" value="ECO:0007669"/>
    <property type="project" value="TreeGrafter"/>
</dbReference>
<accession>A0A1Y2AXL7</accession>
<dbReference type="AlphaFoldDB" id="A0A1Y2AXL7"/>